<reference evidence="3 4" key="1">
    <citation type="submission" date="2023-07" db="EMBL/GenBank/DDBJ databases">
        <title>Genomic Encyclopedia of Type Strains, Phase IV (KMG-IV): sequencing the most valuable type-strain genomes for metagenomic binning, comparative biology and taxonomic classification.</title>
        <authorList>
            <person name="Goeker M."/>
        </authorList>
    </citation>
    <scope>NUCLEOTIDE SEQUENCE [LARGE SCALE GENOMIC DNA]</scope>
    <source>
        <strain evidence="3 4">DSM 3770</strain>
    </source>
</reference>
<dbReference type="PANTHER" id="PTHR43818:SF5">
    <property type="entry name" value="OXIDOREDUCTASE FAMILY PROTEIN"/>
    <property type="match status" value="1"/>
</dbReference>
<gene>
    <name evidence="3" type="ORF">QOZ94_001391</name>
</gene>
<sequence length="332" mass="36379">MRFAVIGFGGIGRRRANIIDKRQDFDFVAACDVQVAETTVPFYTDWRQLLDKEQLDGVFVCTTNDVIADVVVTALGRGLHVFSEKPPGRNVADILRMRDAEAAAPGKVLKFGFNHRFHPSVLKAAELIDSGAFGRLLTLRGAYGKSGGYRYETNWRNDPERSGGGILIDQGIHMLDLMSMFCPELSVIASQRSKSYWDTAVEDNAMVLLASPEGAMASLHSSATQWKHLFRLELGLEKGLIVLDGILSGTGSYAPEVLLVYRTALKDGYPVPNPVPEVSAYEVDDSWDREVAEFAAAIHGEAPLRHGTSDDALRIMQLVAASYDTPVVSMIS</sequence>
<evidence type="ECO:0000259" key="1">
    <source>
        <dbReference type="Pfam" id="PF01408"/>
    </source>
</evidence>
<dbReference type="Gene3D" id="3.40.50.720">
    <property type="entry name" value="NAD(P)-binding Rossmann-like Domain"/>
    <property type="match status" value="1"/>
</dbReference>
<organism evidence="3 4">
    <name type="scientific">Xanthobacter agilis</name>
    <dbReference type="NCBI Taxonomy" id="47492"/>
    <lineage>
        <taxon>Bacteria</taxon>
        <taxon>Pseudomonadati</taxon>
        <taxon>Pseudomonadota</taxon>
        <taxon>Alphaproteobacteria</taxon>
        <taxon>Hyphomicrobiales</taxon>
        <taxon>Xanthobacteraceae</taxon>
        <taxon>Xanthobacter</taxon>
    </lineage>
</organism>
<dbReference type="RefSeq" id="WP_237347172.1">
    <property type="nucleotide sequence ID" value="NZ_JABWGX010000029.1"/>
</dbReference>
<dbReference type="SUPFAM" id="SSF51735">
    <property type="entry name" value="NAD(P)-binding Rossmann-fold domains"/>
    <property type="match status" value="1"/>
</dbReference>
<feature type="domain" description="GFO/IDH/MocA-like oxidoreductase" evidence="2">
    <location>
        <begin position="122"/>
        <end position="241"/>
    </location>
</feature>
<evidence type="ECO:0000313" key="3">
    <source>
        <dbReference type="EMBL" id="MDQ0504609.1"/>
    </source>
</evidence>
<dbReference type="InterPro" id="IPR000683">
    <property type="entry name" value="Gfo/Idh/MocA-like_OxRdtase_N"/>
</dbReference>
<dbReference type="Gene3D" id="3.30.360.10">
    <property type="entry name" value="Dihydrodipicolinate Reductase, domain 2"/>
    <property type="match status" value="1"/>
</dbReference>
<protein>
    <submittedName>
        <fullName evidence="3">Dehydrogenase</fullName>
    </submittedName>
</protein>
<name>A0ABU0LBT8_XANAG</name>
<evidence type="ECO:0000259" key="2">
    <source>
        <dbReference type="Pfam" id="PF22725"/>
    </source>
</evidence>
<dbReference type="SUPFAM" id="SSF55347">
    <property type="entry name" value="Glyceraldehyde-3-phosphate dehydrogenase-like, C-terminal domain"/>
    <property type="match status" value="1"/>
</dbReference>
<proteinExistence type="predicted"/>
<dbReference type="EMBL" id="JAUSVY010000003">
    <property type="protein sequence ID" value="MDQ0504609.1"/>
    <property type="molecule type" value="Genomic_DNA"/>
</dbReference>
<keyword evidence="4" id="KW-1185">Reference proteome</keyword>
<feature type="domain" description="Gfo/Idh/MocA-like oxidoreductase N-terminal" evidence="1">
    <location>
        <begin position="1"/>
        <end position="104"/>
    </location>
</feature>
<dbReference type="InterPro" id="IPR055170">
    <property type="entry name" value="GFO_IDH_MocA-like_dom"/>
</dbReference>
<dbReference type="InterPro" id="IPR050463">
    <property type="entry name" value="Gfo/Idh/MocA_oxidrdct_glycsds"/>
</dbReference>
<dbReference type="Pfam" id="PF01408">
    <property type="entry name" value="GFO_IDH_MocA"/>
    <property type="match status" value="1"/>
</dbReference>
<dbReference type="InterPro" id="IPR036291">
    <property type="entry name" value="NAD(P)-bd_dom_sf"/>
</dbReference>
<comment type="caution">
    <text evidence="3">The sequence shown here is derived from an EMBL/GenBank/DDBJ whole genome shotgun (WGS) entry which is preliminary data.</text>
</comment>
<dbReference type="Proteomes" id="UP001241747">
    <property type="component" value="Unassembled WGS sequence"/>
</dbReference>
<dbReference type="Pfam" id="PF22725">
    <property type="entry name" value="GFO_IDH_MocA_C3"/>
    <property type="match status" value="1"/>
</dbReference>
<dbReference type="PANTHER" id="PTHR43818">
    <property type="entry name" value="BCDNA.GH03377"/>
    <property type="match status" value="1"/>
</dbReference>
<accession>A0ABU0LBT8</accession>
<evidence type="ECO:0000313" key="4">
    <source>
        <dbReference type="Proteomes" id="UP001241747"/>
    </source>
</evidence>